<dbReference type="InterPro" id="IPR005702">
    <property type="entry name" value="Wzc-like_C"/>
</dbReference>
<keyword evidence="10" id="KW-0547">Nucleotide-binding</keyword>
<dbReference type="GO" id="GO:0004715">
    <property type="term" value="F:non-membrane spanning protein tyrosine kinase activity"/>
    <property type="evidence" value="ECO:0007669"/>
    <property type="project" value="UniProtKB-EC"/>
</dbReference>
<dbReference type="Pfam" id="PF02706">
    <property type="entry name" value="Wzz"/>
    <property type="match status" value="1"/>
</dbReference>
<evidence type="ECO:0000256" key="4">
    <source>
        <dbReference type="ARBA" id="ARBA00008883"/>
    </source>
</evidence>
<feature type="transmembrane region" description="Helical" evidence="19">
    <location>
        <begin position="20"/>
        <end position="40"/>
    </location>
</feature>
<keyword evidence="15" id="KW-0829">Tyrosine-protein kinase</keyword>
<keyword evidence="8 22" id="KW-0808">Transferase</keyword>
<feature type="transmembrane region" description="Helical" evidence="19">
    <location>
        <begin position="428"/>
        <end position="448"/>
    </location>
</feature>
<dbReference type="InterPro" id="IPR003856">
    <property type="entry name" value="LPS_length_determ_N"/>
</dbReference>
<evidence type="ECO:0000256" key="6">
    <source>
        <dbReference type="ARBA" id="ARBA00022475"/>
    </source>
</evidence>
<keyword evidence="9 19" id="KW-0812">Transmembrane</keyword>
<comment type="caution">
    <text evidence="22">The sequence shown here is derived from an EMBL/GenBank/DDBJ whole genome shotgun (WGS) entry which is preliminary data.</text>
</comment>
<evidence type="ECO:0000256" key="9">
    <source>
        <dbReference type="ARBA" id="ARBA00022692"/>
    </source>
</evidence>
<evidence type="ECO:0000256" key="12">
    <source>
        <dbReference type="ARBA" id="ARBA00022840"/>
    </source>
</evidence>
<dbReference type="InterPro" id="IPR025669">
    <property type="entry name" value="AAA_dom"/>
</dbReference>
<dbReference type="EC" id="2.7.10.2" evidence="5"/>
<dbReference type="PANTHER" id="PTHR32309:SF13">
    <property type="entry name" value="FERRIC ENTEROBACTIN TRANSPORT PROTEIN FEPE"/>
    <property type="match status" value="1"/>
</dbReference>
<dbReference type="Pfam" id="PF13614">
    <property type="entry name" value="AAA_31"/>
    <property type="match status" value="1"/>
</dbReference>
<proteinExistence type="inferred from homology"/>
<feature type="domain" description="AAA" evidence="21">
    <location>
        <begin position="527"/>
        <end position="636"/>
    </location>
</feature>
<protein>
    <recommendedName>
        <fullName evidence="5">non-specific protein-tyrosine kinase</fullName>
        <ecNumber evidence="5">2.7.10.2</ecNumber>
    </recommendedName>
</protein>
<evidence type="ECO:0000256" key="7">
    <source>
        <dbReference type="ARBA" id="ARBA00022519"/>
    </source>
</evidence>
<feature type="coiled-coil region" evidence="17">
    <location>
        <begin position="374"/>
        <end position="401"/>
    </location>
</feature>
<evidence type="ECO:0000256" key="16">
    <source>
        <dbReference type="ARBA" id="ARBA00051245"/>
    </source>
</evidence>
<keyword evidence="17" id="KW-0175">Coiled coil</keyword>
<comment type="similarity">
    <text evidence="2">Belongs to the CpsC/CapA family.</text>
</comment>
<keyword evidence="12" id="KW-0067">ATP-binding</keyword>
<keyword evidence="7" id="KW-0997">Cell inner membrane</keyword>
<evidence type="ECO:0000256" key="8">
    <source>
        <dbReference type="ARBA" id="ARBA00022679"/>
    </source>
</evidence>
<evidence type="ECO:0000256" key="1">
    <source>
        <dbReference type="ARBA" id="ARBA00004429"/>
    </source>
</evidence>
<evidence type="ECO:0000256" key="3">
    <source>
        <dbReference type="ARBA" id="ARBA00007316"/>
    </source>
</evidence>
<dbReference type="EMBL" id="JAQPOK010000115">
    <property type="protein sequence ID" value="MDJ1180295.1"/>
    <property type="molecule type" value="Genomic_DNA"/>
</dbReference>
<evidence type="ECO:0000313" key="23">
    <source>
        <dbReference type="Proteomes" id="UP001231370"/>
    </source>
</evidence>
<evidence type="ECO:0000256" key="18">
    <source>
        <dbReference type="SAM" id="MobiDB-lite"/>
    </source>
</evidence>
<name>A0ABT7BM95_9CYAN</name>
<evidence type="ECO:0000256" key="19">
    <source>
        <dbReference type="SAM" id="Phobius"/>
    </source>
</evidence>
<organism evidence="22 23">
    <name type="scientific">Roseofilum halophilum BLCC-M91</name>
    <dbReference type="NCBI Taxonomy" id="3022259"/>
    <lineage>
        <taxon>Bacteria</taxon>
        <taxon>Bacillati</taxon>
        <taxon>Cyanobacteriota</taxon>
        <taxon>Cyanophyceae</taxon>
        <taxon>Desertifilales</taxon>
        <taxon>Desertifilaceae</taxon>
        <taxon>Roseofilum</taxon>
        <taxon>Roseofilum halophilum</taxon>
    </lineage>
</organism>
<dbReference type="Gene3D" id="3.40.50.300">
    <property type="entry name" value="P-loop containing nucleotide triphosphate hydrolases"/>
    <property type="match status" value="1"/>
</dbReference>
<evidence type="ECO:0000259" key="20">
    <source>
        <dbReference type="Pfam" id="PF02706"/>
    </source>
</evidence>
<reference evidence="22 23" key="1">
    <citation type="submission" date="2023-01" db="EMBL/GenBank/DDBJ databases">
        <title>Novel diversity within Roseofilum (Cyanobacteria; Desertifilaceae) from marine benthic mats with descriptions of four novel species.</title>
        <authorList>
            <person name="Wang Y."/>
            <person name="Berthold D.E."/>
            <person name="Hu J."/>
            <person name="Lefler F.W."/>
            <person name="Laughinghouse H.D. IV."/>
        </authorList>
    </citation>
    <scope>NUCLEOTIDE SEQUENCE [LARGE SCALE GENOMIC DNA]</scope>
    <source>
        <strain evidence="22 23">BLCC-M91</strain>
    </source>
</reference>
<dbReference type="RefSeq" id="WP_283763595.1">
    <property type="nucleotide sequence ID" value="NZ_JAQPOK010000115.1"/>
</dbReference>
<evidence type="ECO:0000259" key="21">
    <source>
        <dbReference type="Pfam" id="PF13614"/>
    </source>
</evidence>
<comment type="catalytic activity">
    <reaction evidence="16">
        <text>L-tyrosyl-[protein] + ATP = O-phospho-L-tyrosyl-[protein] + ADP + H(+)</text>
        <dbReference type="Rhea" id="RHEA:10596"/>
        <dbReference type="Rhea" id="RHEA-COMP:10136"/>
        <dbReference type="Rhea" id="RHEA-COMP:20101"/>
        <dbReference type="ChEBI" id="CHEBI:15378"/>
        <dbReference type="ChEBI" id="CHEBI:30616"/>
        <dbReference type="ChEBI" id="CHEBI:46858"/>
        <dbReference type="ChEBI" id="CHEBI:61978"/>
        <dbReference type="ChEBI" id="CHEBI:456216"/>
        <dbReference type="EC" id="2.7.10.2"/>
    </reaction>
</comment>
<dbReference type="SUPFAM" id="SSF52540">
    <property type="entry name" value="P-loop containing nucleoside triphosphate hydrolases"/>
    <property type="match status" value="1"/>
</dbReference>
<evidence type="ECO:0000256" key="10">
    <source>
        <dbReference type="ARBA" id="ARBA00022741"/>
    </source>
</evidence>
<evidence type="ECO:0000256" key="13">
    <source>
        <dbReference type="ARBA" id="ARBA00022989"/>
    </source>
</evidence>
<evidence type="ECO:0000256" key="2">
    <source>
        <dbReference type="ARBA" id="ARBA00006683"/>
    </source>
</evidence>
<dbReference type="CDD" id="cd05387">
    <property type="entry name" value="BY-kinase"/>
    <property type="match status" value="1"/>
</dbReference>
<evidence type="ECO:0000256" key="5">
    <source>
        <dbReference type="ARBA" id="ARBA00011903"/>
    </source>
</evidence>
<dbReference type="Proteomes" id="UP001231370">
    <property type="component" value="Unassembled WGS sequence"/>
</dbReference>
<keyword evidence="11" id="KW-0418">Kinase</keyword>
<feature type="coiled-coil region" evidence="17">
    <location>
        <begin position="187"/>
        <end position="220"/>
    </location>
</feature>
<keyword evidence="14 19" id="KW-0472">Membrane</keyword>
<evidence type="ECO:0000256" key="15">
    <source>
        <dbReference type="ARBA" id="ARBA00023137"/>
    </source>
</evidence>
<evidence type="ECO:0000256" key="14">
    <source>
        <dbReference type="ARBA" id="ARBA00023136"/>
    </source>
</evidence>
<keyword evidence="23" id="KW-1185">Reference proteome</keyword>
<evidence type="ECO:0000256" key="11">
    <source>
        <dbReference type="ARBA" id="ARBA00022777"/>
    </source>
</evidence>
<keyword evidence="13 19" id="KW-1133">Transmembrane helix</keyword>
<gene>
    <name evidence="22" type="ORF">PJF56_15630</name>
</gene>
<feature type="domain" description="Polysaccharide chain length determinant N-terminal" evidence="20">
    <location>
        <begin position="12"/>
        <end position="97"/>
    </location>
</feature>
<evidence type="ECO:0000256" key="17">
    <source>
        <dbReference type="SAM" id="Coils"/>
    </source>
</evidence>
<dbReference type="InterPro" id="IPR050445">
    <property type="entry name" value="Bact_polysacc_biosynth/exp"/>
</dbReference>
<dbReference type="NCBIfam" id="TIGR01007">
    <property type="entry name" value="eps_fam"/>
    <property type="match status" value="1"/>
</dbReference>
<evidence type="ECO:0000313" key="22">
    <source>
        <dbReference type="EMBL" id="MDJ1180295.1"/>
    </source>
</evidence>
<sequence length="728" mass="80083">MDMEHSLPSLHSVWHRRGWVAILALLSTLGGGVAYLFLAAPKYEVKARLILNDRQLGISELSRDISQVWSYRTGESSPLATQSELIKSQRVIQEALDRVDIEALDPLAVPPTLQEVRKHLNIAVIPATNILEVSYQNESEALAVELLNSIAETMVDESVREIRLEAKAVREFLEQEVPRQREITAAAEQAENEYRRMSGLVNVEEQTAQLVASLGNLEAQETAVVAEYQERITQVEQLRQLTGIDNPKSAYIGSRVGGDQEIEEIRNQLAGVEGELVAARSRFTDENPIVQSLAAQRQALVELYQQKLAAVVPPGETLLRQGITSDELSENLIADLITAQSQSVALADRIRVLRRERQNLLARLDELPLKQQPLMALVRQREEAEETLRFLQGKLEEARLAETQLLGNIRIIELAEEGSGDETPSAKVILVLATAFGLMLAVGLVVLLEIIDNTLHDDGEIEELLKLPLLGVLPNLTAPVLKLTPPEAFLDNGRFVEPYRLLLKTLEFRSSDPLKRVVISSAIASEGKSTVAAHLAAVSALLGRRTLIIDADLRCPRQHQIWQRDTQPGLTESLNGDRPLSQSVQPTEIDNLDLLPSGELTPHPSKLLESSRLHALLEEAAQTYDLVIIDTPPISSCGDAHSLSRDSNGLLLITRPNVTPKDILIRAVSDLKSNGVKVMGVAVNGMTAYTTAYYRYPVKGKLPAVKSSLRLRSGQVQAANKGKGGDRG</sequence>
<keyword evidence="6" id="KW-1003">Cell membrane</keyword>
<dbReference type="PANTHER" id="PTHR32309">
    <property type="entry name" value="TYROSINE-PROTEIN KINASE"/>
    <property type="match status" value="1"/>
</dbReference>
<comment type="similarity">
    <text evidence="4">Belongs to the etk/wzc family.</text>
</comment>
<accession>A0ABT7BM95</accession>
<comment type="similarity">
    <text evidence="3">Belongs to the CpsD/CapB family.</text>
</comment>
<comment type="subcellular location">
    <subcellularLocation>
        <location evidence="1">Cell inner membrane</location>
        <topology evidence="1">Multi-pass membrane protein</topology>
    </subcellularLocation>
</comment>
<feature type="region of interest" description="Disordered" evidence="18">
    <location>
        <begin position="564"/>
        <end position="583"/>
    </location>
</feature>
<dbReference type="InterPro" id="IPR027417">
    <property type="entry name" value="P-loop_NTPase"/>
</dbReference>